<dbReference type="Pfam" id="PF00702">
    <property type="entry name" value="Hydrolase"/>
    <property type="match status" value="1"/>
</dbReference>
<evidence type="ECO:0000313" key="5">
    <source>
        <dbReference type="EMBL" id="GLI21653.1"/>
    </source>
</evidence>
<dbReference type="HAMAP" id="MF_01681">
    <property type="entry name" value="Salvage_MtnC"/>
    <property type="match status" value="1"/>
</dbReference>
<comment type="function">
    <text evidence="4">Bifunctional enzyme that catalyzes the enolization of 2,3-diketo-5-methylthiopentyl-1-phosphate (DK-MTP-1-P) into the intermediate 2-hydroxy-3-keto-5-methylthiopentenyl-1-phosphate (HK-MTPenyl-1-P), which is then dephosphorylated to form the acireductone 1,2-dihydroxy-3-keto-5-methylthiopentene (DHK-MTPene).</text>
</comment>
<dbReference type="PRINTS" id="PR00413">
    <property type="entry name" value="HADHALOGNASE"/>
</dbReference>
<evidence type="ECO:0000256" key="4">
    <source>
        <dbReference type="HAMAP-Rule" id="MF_01681"/>
    </source>
</evidence>
<keyword evidence="4" id="KW-0479">Metal-binding</keyword>
<evidence type="ECO:0000256" key="3">
    <source>
        <dbReference type="ARBA" id="ARBA00023167"/>
    </source>
</evidence>
<dbReference type="RefSeq" id="WP_281806319.1">
    <property type="nucleotide sequence ID" value="NZ_BSDO01000001.1"/>
</dbReference>
<keyword evidence="1 4" id="KW-0028">Amino-acid biosynthesis</keyword>
<dbReference type="GO" id="GO:0000287">
    <property type="term" value="F:magnesium ion binding"/>
    <property type="evidence" value="ECO:0007669"/>
    <property type="project" value="UniProtKB-UniRule"/>
</dbReference>
<dbReference type="InterPro" id="IPR023943">
    <property type="entry name" value="Enolase-ppase_E1"/>
</dbReference>
<dbReference type="Gene3D" id="1.10.720.60">
    <property type="match status" value="1"/>
</dbReference>
<evidence type="ECO:0000256" key="2">
    <source>
        <dbReference type="ARBA" id="ARBA00022801"/>
    </source>
</evidence>
<dbReference type="PANTHER" id="PTHR20371">
    <property type="entry name" value="ENOLASE-PHOSPHATASE E1"/>
    <property type="match status" value="1"/>
</dbReference>
<dbReference type="GO" id="GO:0043715">
    <property type="term" value="F:2,3-diketo-5-methylthiopentyl-1-phosphate enolase activity"/>
    <property type="evidence" value="ECO:0007669"/>
    <property type="project" value="UniProtKB-UniRule"/>
</dbReference>
<comment type="subunit">
    <text evidence="4">Monomer.</text>
</comment>
<dbReference type="EC" id="3.1.3.77" evidence="4"/>
<reference evidence="6 8" key="2">
    <citation type="submission" date="2023-07" db="EMBL/GenBank/DDBJ databases">
        <title>Genomic Encyclopedia of Type Strains, Phase IV (KMG-IV): sequencing the most valuable type-strain genomes for metagenomic binning, comparative biology and taxonomic classification.</title>
        <authorList>
            <person name="Goeker M."/>
        </authorList>
    </citation>
    <scope>NUCLEOTIDE SEQUENCE [LARGE SCALE GENOMIC DNA]</scope>
    <source>
        <strain evidence="6 8">DSM 338</strain>
    </source>
</reference>
<keyword evidence="8" id="KW-1185">Reference proteome</keyword>
<dbReference type="InterPro" id="IPR006439">
    <property type="entry name" value="HAD-SF_hydro_IA"/>
</dbReference>
<sequence>MAIEAVLIDIEGVLGPLSFLDETLTPYASERLGAFIAAHGEEDEEIEEALDEAGRLMGGFSLKPAEAGALLLRWMKQGRKPTPLKIIQGRIWQEGYAAGAFRAEVHGDAGPSLAAWKAQGLRLFTFSSSSELAQKLWLSSAGSDAESLLDGFFDTRMGQKVEEEAYKAIAQEIGLAPAQILVLSENVDELDAAASAGLATLRIARAGGDSGRHPAVADLASIILP</sequence>
<dbReference type="EMBL" id="BSDO01000001">
    <property type="protein sequence ID" value="GLI21653.1"/>
    <property type="molecule type" value="Genomic_DNA"/>
</dbReference>
<name>A0A9W6CPQ1_XANFL</name>
<dbReference type="Gene3D" id="3.40.50.1000">
    <property type="entry name" value="HAD superfamily/HAD-like"/>
    <property type="match status" value="1"/>
</dbReference>
<comment type="cofactor">
    <cofactor evidence="4">
        <name>Mg(2+)</name>
        <dbReference type="ChEBI" id="CHEBI:18420"/>
    </cofactor>
    <text evidence="4">Binds 1 Mg(2+) ion per subunit.</text>
</comment>
<dbReference type="PANTHER" id="PTHR20371:SF1">
    <property type="entry name" value="ENOLASE-PHOSPHATASE E1"/>
    <property type="match status" value="1"/>
</dbReference>
<keyword evidence="3 4" id="KW-0486">Methionine biosynthesis</keyword>
<dbReference type="GO" id="GO:0043874">
    <property type="term" value="F:acireductone synthase activity"/>
    <property type="evidence" value="ECO:0007669"/>
    <property type="project" value="UniProtKB-EC"/>
</dbReference>
<evidence type="ECO:0000313" key="7">
    <source>
        <dbReference type="Proteomes" id="UP001144397"/>
    </source>
</evidence>
<keyword evidence="4" id="KW-0460">Magnesium</keyword>
<comment type="pathway">
    <text evidence="4">Amino-acid biosynthesis; L-methionine biosynthesis via salvage pathway; L-methionine from S-methyl-5-thio-alpha-D-ribose 1-phosphate: step 4/6.</text>
</comment>
<dbReference type="GO" id="GO:0043716">
    <property type="term" value="F:2-hydroxy-3-keto-5-methylthiopentenyl-1-phosphate phosphatase activity"/>
    <property type="evidence" value="ECO:0007669"/>
    <property type="project" value="UniProtKB-UniRule"/>
</dbReference>
<organism evidence="5 7">
    <name type="scientific">Xanthobacter flavus</name>
    <dbReference type="NCBI Taxonomy" id="281"/>
    <lineage>
        <taxon>Bacteria</taxon>
        <taxon>Pseudomonadati</taxon>
        <taxon>Pseudomonadota</taxon>
        <taxon>Alphaproteobacteria</taxon>
        <taxon>Hyphomicrobiales</taxon>
        <taxon>Xanthobacteraceae</taxon>
        <taxon>Xanthobacter</taxon>
    </lineage>
</organism>
<comment type="pathway">
    <text evidence="4">Amino-acid biosynthesis; L-methionine biosynthesis via salvage pathway; L-methionine from S-methyl-5-thio-alpha-D-ribose 1-phosphate: step 3/6.</text>
</comment>
<dbReference type="NCBIfam" id="TIGR01691">
    <property type="entry name" value="enolase-ppase"/>
    <property type="match status" value="1"/>
</dbReference>
<keyword evidence="2 4" id="KW-0378">Hydrolase</keyword>
<evidence type="ECO:0000313" key="8">
    <source>
        <dbReference type="Proteomes" id="UP001245370"/>
    </source>
</evidence>
<comment type="catalytic activity">
    <reaction evidence="4">
        <text>5-methylsulfanyl-2,3-dioxopentyl phosphate + H2O = 1,2-dihydroxy-5-(methylsulfanyl)pent-1-en-3-one + phosphate</text>
        <dbReference type="Rhea" id="RHEA:21700"/>
        <dbReference type="ChEBI" id="CHEBI:15377"/>
        <dbReference type="ChEBI" id="CHEBI:43474"/>
        <dbReference type="ChEBI" id="CHEBI:49252"/>
        <dbReference type="ChEBI" id="CHEBI:58828"/>
        <dbReference type="EC" id="3.1.3.77"/>
    </reaction>
</comment>
<comment type="similarity">
    <text evidence="4">Belongs to the HAD-like hydrolase superfamily. MasA/MtnC family.</text>
</comment>
<dbReference type="Proteomes" id="UP001245370">
    <property type="component" value="Unassembled WGS sequence"/>
</dbReference>
<proteinExistence type="inferred from homology"/>
<dbReference type="EMBL" id="JAVDPY010000002">
    <property type="protein sequence ID" value="MDR6333377.1"/>
    <property type="molecule type" value="Genomic_DNA"/>
</dbReference>
<gene>
    <name evidence="4 5" type="primary">mtnC</name>
    <name evidence="6" type="ORF">GGQ86_001841</name>
    <name evidence="5" type="ORF">XFLAVUS301_13270</name>
</gene>
<dbReference type="InterPro" id="IPR036412">
    <property type="entry name" value="HAD-like_sf"/>
</dbReference>
<evidence type="ECO:0000256" key="1">
    <source>
        <dbReference type="ARBA" id="ARBA00022605"/>
    </source>
</evidence>
<protein>
    <recommendedName>
        <fullName evidence="4">Enolase-phosphatase E1</fullName>
        <ecNumber evidence="4">3.1.3.77</ecNumber>
    </recommendedName>
    <alternativeName>
        <fullName evidence="4">2,3-diketo-5-methylthio-1-phosphopentane phosphatase</fullName>
    </alternativeName>
</protein>
<comment type="caution">
    <text evidence="5">The sequence shown here is derived from an EMBL/GenBank/DDBJ whole genome shotgun (WGS) entry which is preliminary data.</text>
</comment>
<dbReference type="GeneID" id="95762121"/>
<accession>A0A9W6CPQ1</accession>
<reference evidence="5" key="1">
    <citation type="submission" date="2022-12" db="EMBL/GenBank/DDBJ databases">
        <title>Reference genome sequencing for broad-spectrum identification of bacterial and archaeal isolates by mass spectrometry.</title>
        <authorList>
            <person name="Sekiguchi Y."/>
            <person name="Tourlousse D.M."/>
        </authorList>
    </citation>
    <scope>NUCLEOTIDE SEQUENCE</scope>
    <source>
        <strain evidence="5">301</strain>
    </source>
</reference>
<evidence type="ECO:0000313" key="6">
    <source>
        <dbReference type="EMBL" id="MDR6333377.1"/>
    </source>
</evidence>
<dbReference type="Proteomes" id="UP001144397">
    <property type="component" value="Unassembled WGS sequence"/>
</dbReference>
<dbReference type="InterPro" id="IPR023214">
    <property type="entry name" value="HAD_sf"/>
</dbReference>
<dbReference type="AlphaFoldDB" id="A0A9W6CPQ1"/>
<dbReference type="GO" id="GO:0019509">
    <property type="term" value="P:L-methionine salvage from methylthioadenosine"/>
    <property type="evidence" value="ECO:0007669"/>
    <property type="project" value="UniProtKB-UniRule"/>
</dbReference>
<dbReference type="SUPFAM" id="SSF56784">
    <property type="entry name" value="HAD-like"/>
    <property type="match status" value="1"/>
</dbReference>